<dbReference type="Proteomes" id="UP000284605">
    <property type="component" value="Unassembled WGS sequence"/>
</dbReference>
<dbReference type="Gene3D" id="3.60.21.10">
    <property type="match status" value="1"/>
</dbReference>
<accession>A0A418WJ60</accession>
<evidence type="ECO:0000313" key="3">
    <source>
        <dbReference type="EMBL" id="RJF90054.1"/>
    </source>
</evidence>
<dbReference type="RefSeq" id="WP_119782349.1">
    <property type="nucleotide sequence ID" value="NZ_QYUK01000011.1"/>
</dbReference>
<dbReference type="InterPro" id="IPR011152">
    <property type="entry name" value="Pesterase_MJ0912"/>
</dbReference>
<gene>
    <name evidence="3" type="ORF">D3874_17580</name>
</gene>
<feature type="domain" description="Calcineurin-like phosphoesterase" evidence="2">
    <location>
        <begin position="1"/>
        <end position="207"/>
    </location>
</feature>
<reference evidence="3 4" key="1">
    <citation type="submission" date="2018-09" db="EMBL/GenBank/DDBJ databases">
        <authorList>
            <person name="Zhu H."/>
        </authorList>
    </citation>
    <scope>NUCLEOTIDE SEQUENCE [LARGE SCALE GENOMIC DNA]</scope>
    <source>
        <strain evidence="3 4">K1W22B-8</strain>
    </source>
</reference>
<dbReference type="InterPro" id="IPR029052">
    <property type="entry name" value="Metallo-depent_PP-like"/>
</dbReference>
<organism evidence="3 4">
    <name type="scientific">Oleomonas cavernae</name>
    <dbReference type="NCBI Taxonomy" id="2320859"/>
    <lineage>
        <taxon>Bacteria</taxon>
        <taxon>Pseudomonadati</taxon>
        <taxon>Pseudomonadota</taxon>
        <taxon>Alphaproteobacteria</taxon>
        <taxon>Acetobacterales</taxon>
        <taxon>Acetobacteraceae</taxon>
        <taxon>Oleomonas</taxon>
    </lineage>
</organism>
<dbReference type="CDD" id="cd00838">
    <property type="entry name" value="MPP_superfamily"/>
    <property type="match status" value="1"/>
</dbReference>
<dbReference type="InterPro" id="IPR024654">
    <property type="entry name" value="Calcineurin-like_PHP_lpxH"/>
</dbReference>
<dbReference type="PIRSF" id="PIRSF000883">
    <property type="entry name" value="Pesterase_MJ0912"/>
    <property type="match status" value="1"/>
</dbReference>
<dbReference type="GO" id="GO:0005737">
    <property type="term" value="C:cytoplasm"/>
    <property type="evidence" value="ECO:0007669"/>
    <property type="project" value="TreeGrafter"/>
</dbReference>
<name>A0A418WJ60_9PROT</name>
<sequence>MPIALMADIHSNREAFSACLAHARAQGVDRFVFLGDYVGYGADPEWTVETLAELISRGAIAIRGNHDEAVSHHSGTMNSDAAVAVEWTRGRLPPETRRWLDTLPMTVEEDDRLYVHADASQPERWLYVSDGEAARHSLEATHTRLTFCGHVHVPGIYGLSGLGKLTPFKPQPGIAVPLLVQRRWLAVIGSVGQPRDGDPAACYATYDPDRAELTCHRVAYDIDRTARKIREAGLPEALAARLYRGR</sequence>
<dbReference type="SUPFAM" id="SSF56300">
    <property type="entry name" value="Metallo-dependent phosphatases"/>
    <property type="match status" value="1"/>
</dbReference>
<evidence type="ECO:0000256" key="1">
    <source>
        <dbReference type="ARBA" id="ARBA00008950"/>
    </source>
</evidence>
<proteinExistence type="inferred from homology"/>
<dbReference type="AlphaFoldDB" id="A0A418WJ60"/>
<dbReference type="Pfam" id="PF12850">
    <property type="entry name" value="Metallophos_2"/>
    <property type="match status" value="1"/>
</dbReference>
<comment type="similarity">
    <text evidence="1">Belongs to the metallophosphoesterase superfamily. YfcE family.</text>
</comment>
<protein>
    <submittedName>
        <fullName evidence="3">Metallophosphoesterase</fullName>
    </submittedName>
</protein>
<dbReference type="OrthoDB" id="9813918at2"/>
<dbReference type="GO" id="GO:0016791">
    <property type="term" value="F:phosphatase activity"/>
    <property type="evidence" value="ECO:0007669"/>
    <property type="project" value="TreeGrafter"/>
</dbReference>
<dbReference type="EMBL" id="QYUK01000011">
    <property type="protein sequence ID" value="RJF90054.1"/>
    <property type="molecule type" value="Genomic_DNA"/>
</dbReference>
<evidence type="ECO:0000259" key="2">
    <source>
        <dbReference type="Pfam" id="PF12850"/>
    </source>
</evidence>
<dbReference type="InterPro" id="IPR050126">
    <property type="entry name" value="Ap4A_hydrolase"/>
</dbReference>
<dbReference type="PANTHER" id="PTHR42850:SF2">
    <property type="entry name" value="BLL5683 PROTEIN"/>
    <property type="match status" value="1"/>
</dbReference>
<evidence type="ECO:0000313" key="4">
    <source>
        <dbReference type="Proteomes" id="UP000284605"/>
    </source>
</evidence>
<keyword evidence="4" id="KW-1185">Reference proteome</keyword>
<comment type="caution">
    <text evidence="3">The sequence shown here is derived from an EMBL/GenBank/DDBJ whole genome shotgun (WGS) entry which is preliminary data.</text>
</comment>
<dbReference type="PANTHER" id="PTHR42850">
    <property type="entry name" value="METALLOPHOSPHOESTERASE"/>
    <property type="match status" value="1"/>
</dbReference>